<dbReference type="Proteomes" id="UP000757890">
    <property type="component" value="Unassembled WGS sequence"/>
</dbReference>
<gene>
    <name evidence="3" type="ORF">HXL70_04850</name>
</gene>
<evidence type="ECO:0000256" key="1">
    <source>
        <dbReference type="SAM" id="Phobius"/>
    </source>
</evidence>
<comment type="caution">
    <text evidence="3">The sequence shown here is derived from an EMBL/GenBank/DDBJ whole genome shotgun (WGS) entry which is preliminary data.</text>
</comment>
<dbReference type="SUPFAM" id="SSF48317">
    <property type="entry name" value="Acid phosphatase/Vanadium-dependent haloperoxidase"/>
    <property type="match status" value="1"/>
</dbReference>
<proteinExistence type="predicted"/>
<feature type="transmembrane region" description="Helical" evidence="1">
    <location>
        <begin position="27"/>
        <end position="47"/>
    </location>
</feature>
<evidence type="ECO:0000259" key="2">
    <source>
        <dbReference type="SMART" id="SM00014"/>
    </source>
</evidence>
<dbReference type="InterPro" id="IPR000326">
    <property type="entry name" value="PAP2/HPO"/>
</dbReference>
<sequence>MDPELDVVRQINKLAGQARPVDLMMDLITRYGHWAFLIYGILLWFAPGKNQKHRRESCVAAFLAVCLCSVISLAVGKLWHRGRPFTRDRQIWNFTGHKANASFPSNHAMNSAAVAFQLLRDRMPGCRWMACLAGLLAFSRLFAGMHYPSDILGGGAIAAAVHGVLNKPFAVTFIKKLTRALSLLSDSILYIGKSR</sequence>
<dbReference type="PANTHER" id="PTHR14969:SF13">
    <property type="entry name" value="AT30094P"/>
    <property type="match status" value="1"/>
</dbReference>
<keyword evidence="1" id="KW-0812">Transmembrane</keyword>
<reference evidence="3" key="1">
    <citation type="submission" date="2020-04" db="EMBL/GenBank/DDBJ databases">
        <title>Deep metagenomics examines the oral microbiome during advanced dental caries in children, revealing novel taxa and co-occurrences with host molecules.</title>
        <authorList>
            <person name="Baker J.L."/>
            <person name="Morton J.T."/>
            <person name="Dinis M."/>
            <person name="Alvarez R."/>
            <person name="Tran N.C."/>
            <person name="Knight R."/>
            <person name="Edlund A."/>
        </authorList>
    </citation>
    <scope>NUCLEOTIDE SEQUENCE</scope>
    <source>
        <strain evidence="3">JCVI_32_bin.14</strain>
    </source>
</reference>
<dbReference type="AlphaFoldDB" id="A0A930BA46"/>
<organism evidence="3 4">
    <name type="scientific">Dialister invisus</name>
    <dbReference type="NCBI Taxonomy" id="218538"/>
    <lineage>
        <taxon>Bacteria</taxon>
        <taxon>Bacillati</taxon>
        <taxon>Bacillota</taxon>
        <taxon>Negativicutes</taxon>
        <taxon>Veillonellales</taxon>
        <taxon>Veillonellaceae</taxon>
        <taxon>Dialister</taxon>
    </lineage>
</organism>
<feature type="domain" description="Phosphatidic acid phosphatase type 2/haloperoxidase" evidence="2">
    <location>
        <begin position="57"/>
        <end position="166"/>
    </location>
</feature>
<dbReference type="Pfam" id="PF01569">
    <property type="entry name" value="PAP2"/>
    <property type="match status" value="1"/>
</dbReference>
<evidence type="ECO:0000313" key="3">
    <source>
        <dbReference type="EMBL" id="MBF1129358.1"/>
    </source>
</evidence>
<accession>A0A930BA46</accession>
<keyword evidence="1" id="KW-1133">Transmembrane helix</keyword>
<dbReference type="InterPro" id="IPR036938">
    <property type="entry name" value="PAP2/HPO_sf"/>
</dbReference>
<name>A0A930BA46_9FIRM</name>
<dbReference type="PANTHER" id="PTHR14969">
    <property type="entry name" value="SPHINGOSINE-1-PHOSPHATE PHOSPHOHYDROLASE"/>
    <property type="match status" value="1"/>
</dbReference>
<protein>
    <submittedName>
        <fullName evidence="3">Phosphatase PAP2 family protein</fullName>
    </submittedName>
</protein>
<evidence type="ECO:0000313" key="4">
    <source>
        <dbReference type="Proteomes" id="UP000757890"/>
    </source>
</evidence>
<dbReference type="EMBL" id="JABZMK010000020">
    <property type="protein sequence ID" value="MBF1129358.1"/>
    <property type="molecule type" value="Genomic_DNA"/>
</dbReference>
<feature type="transmembrane region" description="Helical" evidence="1">
    <location>
        <begin position="59"/>
        <end position="79"/>
    </location>
</feature>
<dbReference type="SMART" id="SM00014">
    <property type="entry name" value="acidPPc"/>
    <property type="match status" value="1"/>
</dbReference>
<keyword evidence="1" id="KW-0472">Membrane</keyword>
<dbReference type="Gene3D" id="1.20.144.10">
    <property type="entry name" value="Phosphatidic acid phosphatase type 2/haloperoxidase"/>
    <property type="match status" value="1"/>
</dbReference>